<keyword evidence="3 8" id="KW-0479">Metal-binding</keyword>
<dbReference type="PRINTS" id="PR00385">
    <property type="entry name" value="P450"/>
</dbReference>
<sequence>MRRLSPAIVCAGKTVPSVLPLPSPSELFSSLYCSTSAAAAAAVADVTETPLETNNSSHLISCLSDILSRRNWFESGTLRSLAPSVTPAVVAELLRGRFIDAESAFAFFNWIGKRPGFNHTVDSYASLVYSLLRSKSCFNIEKVVIFMLKSCGSAEEVCSALETFKAVRREGGGVGFNPSIRCYNTLLLSLSRFGMVEDMKDIYRNIEEDQILPDIVTYNTMIKYYSKEKNLAEAYQLLGGQIANFLFSPSFITLFLGFFMALLVVLRRAGSGDHKSQGQVLAPLPPGPPRLPLIGNIHQIAGANPHRTLRSLARTHGPLTLLRLGQVNLVVASCVEAVEDIIKRHDLNFASRPTDLTFANILAYDGLSVAMAPYGGYWKQMRKIYAMELLNSRRVKSFATIREDVVRKMTAEIASKALAQTPLDLGAMLSSMANVLVVKTAFGERCKQQSEFLELVKEAVGLLTSFSVGDMYPSLKFLDTLTGLKAKLERVRGKLDKVFDEIMGQRQAAARADAPAEEDLFIDVLLRLRDEGGLDFPITTESIKAVVLEIFIGGTETSSSTIEWAMSELVKNPETMEKTQREIREAMRGKSSSKMEESDISKFSYLKLVIKETLRLHPPGPLMLPRVCENTCEVMGYRVPAGARVLINVFALGRDEAYWGADAESFKPERFESGSVDFTGLNFEFMSFGAGRRICPGMNFGLSAVEVGLAHLLFHFDWKLPHGMKTEDLDMMEISGTSAPRKTPLVVLADLAIPLP</sequence>
<proteinExistence type="inferred from homology"/>
<feature type="repeat" description="PPR" evidence="9">
    <location>
        <begin position="179"/>
        <end position="213"/>
    </location>
</feature>
<keyword evidence="12" id="KW-1185">Reference proteome</keyword>
<evidence type="ECO:0000256" key="4">
    <source>
        <dbReference type="ARBA" id="ARBA00022737"/>
    </source>
</evidence>
<protein>
    <recommendedName>
        <fullName evidence="13">Cytochrome P450</fullName>
    </recommendedName>
</protein>
<evidence type="ECO:0008006" key="13">
    <source>
        <dbReference type="Google" id="ProtNLM"/>
    </source>
</evidence>
<dbReference type="InterPro" id="IPR036396">
    <property type="entry name" value="Cyt_P450_sf"/>
</dbReference>
<dbReference type="Proteomes" id="UP000734854">
    <property type="component" value="Unassembled WGS sequence"/>
</dbReference>
<evidence type="ECO:0000313" key="11">
    <source>
        <dbReference type="EMBL" id="KAG6474528.1"/>
    </source>
</evidence>
<dbReference type="PROSITE" id="PS51375">
    <property type="entry name" value="PPR"/>
    <property type="match status" value="2"/>
</dbReference>
<keyword evidence="6 8" id="KW-0408">Iron</keyword>
<feature type="binding site" description="axial binding residue" evidence="8">
    <location>
        <position position="695"/>
    </location>
    <ligand>
        <name>heme</name>
        <dbReference type="ChEBI" id="CHEBI:30413"/>
    </ligand>
    <ligandPart>
        <name>Fe</name>
        <dbReference type="ChEBI" id="CHEBI:18248"/>
    </ligandPart>
</feature>
<dbReference type="InterPro" id="IPR002885">
    <property type="entry name" value="PPR_rpt"/>
</dbReference>
<dbReference type="InterPro" id="IPR011990">
    <property type="entry name" value="TPR-like_helical_dom_sf"/>
</dbReference>
<dbReference type="PANTHER" id="PTHR47955:SF8">
    <property type="entry name" value="CYTOCHROME P450 71D11-LIKE"/>
    <property type="match status" value="1"/>
</dbReference>
<dbReference type="CDD" id="cd11072">
    <property type="entry name" value="CYP71-like"/>
    <property type="match status" value="1"/>
</dbReference>
<accession>A0A8J5EV12</accession>
<dbReference type="GO" id="GO:0020037">
    <property type="term" value="F:heme binding"/>
    <property type="evidence" value="ECO:0007669"/>
    <property type="project" value="InterPro"/>
</dbReference>
<evidence type="ECO:0000256" key="1">
    <source>
        <dbReference type="ARBA" id="ARBA00010617"/>
    </source>
</evidence>
<evidence type="ECO:0000256" key="10">
    <source>
        <dbReference type="SAM" id="Phobius"/>
    </source>
</evidence>
<dbReference type="PRINTS" id="PR00463">
    <property type="entry name" value="EP450I"/>
</dbReference>
<evidence type="ECO:0000256" key="6">
    <source>
        <dbReference type="ARBA" id="ARBA00023004"/>
    </source>
</evidence>
<dbReference type="GO" id="GO:0016705">
    <property type="term" value="F:oxidoreductase activity, acting on paired donors, with incorporation or reduction of molecular oxygen"/>
    <property type="evidence" value="ECO:0007669"/>
    <property type="project" value="InterPro"/>
</dbReference>
<dbReference type="InterPro" id="IPR001128">
    <property type="entry name" value="Cyt_P450"/>
</dbReference>
<evidence type="ECO:0000313" key="12">
    <source>
        <dbReference type="Proteomes" id="UP000734854"/>
    </source>
</evidence>
<dbReference type="GO" id="GO:0005506">
    <property type="term" value="F:iron ion binding"/>
    <property type="evidence" value="ECO:0007669"/>
    <property type="project" value="InterPro"/>
</dbReference>
<feature type="transmembrane region" description="Helical" evidence="10">
    <location>
        <begin position="245"/>
        <end position="266"/>
    </location>
</feature>
<dbReference type="NCBIfam" id="TIGR00756">
    <property type="entry name" value="PPR"/>
    <property type="match status" value="2"/>
</dbReference>
<gene>
    <name evidence="11" type="ORF">ZIOFF_068465</name>
</gene>
<comment type="caution">
    <text evidence="11">The sequence shown here is derived from an EMBL/GenBank/DDBJ whole genome shotgun (WGS) entry which is preliminary data.</text>
</comment>
<evidence type="ECO:0000256" key="7">
    <source>
        <dbReference type="ARBA" id="ARBA00023033"/>
    </source>
</evidence>
<keyword evidence="10" id="KW-1133">Transmembrane helix</keyword>
<evidence type="ECO:0000256" key="2">
    <source>
        <dbReference type="ARBA" id="ARBA00022617"/>
    </source>
</evidence>
<dbReference type="Pfam" id="PF12854">
    <property type="entry name" value="PPR_1"/>
    <property type="match status" value="1"/>
</dbReference>
<dbReference type="FunFam" id="1.10.630.10:FF:000043">
    <property type="entry name" value="Cytochrome P450 99A2"/>
    <property type="match status" value="1"/>
</dbReference>
<comment type="similarity">
    <text evidence="1">Belongs to the cytochrome P450 family.</text>
</comment>
<dbReference type="InterPro" id="IPR002401">
    <property type="entry name" value="Cyt_P450_E_grp-I"/>
</dbReference>
<evidence type="ECO:0000256" key="8">
    <source>
        <dbReference type="PIRSR" id="PIRSR602401-1"/>
    </source>
</evidence>
<dbReference type="Gene3D" id="1.10.630.10">
    <property type="entry name" value="Cytochrome P450"/>
    <property type="match status" value="1"/>
</dbReference>
<name>A0A8J5EV12_ZINOF</name>
<dbReference type="Pfam" id="PF01535">
    <property type="entry name" value="PPR"/>
    <property type="match status" value="1"/>
</dbReference>
<keyword evidence="10" id="KW-0812">Transmembrane</keyword>
<organism evidence="11 12">
    <name type="scientific">Zingiber officinale</name>
    <name type="common">Ginger</name>
    <name type="synonym">Amomum zingiber</name>
    <dbReference type="NCBI Taxonomy" id="94328"/>
    <lineage>
        <taxon>Eukaryota</taxon>
        <taxon>Viridiplantae</taxon>
        <taxon>Streptophyta</taxon>
        <taxon>Embryophyta</taxon>
        <taxon>Tracheophyta</taxon>
        <taxon>Spermatophyta</taxon>
        <taxon>Magnoliopsida</taxon>
        <taxon>Liliopsida</taxon>
        <taxon>Zingiberales</taxon>
        <taxon>Zingiberaceae</taxon>
        <taxon>Zingiber</taxon>
    </lineage>
</organism>
<dbReference type="PROSITE" id="PS00086">
    <property type="entry name" value="CYTOCHROME_P450"/>
    <property type="match status" value="1"/>
</dbReference>
<dbReference type="Gene3D" id="1.25.40.10">
    <property type="entry name" value="Tetratricopeptide repeat domain"/>
    <property type="match status" value="1"/>
</dbReference>
<keyword evidence="5" id="KW-0560">Oxidoreductase</keyword>
<keyword evidence="4" id="KW-0677">Repeat</keyword>
<evidence type="ECO:0000256" key="3">
    <source>
        <dbReference type="ARBA" id="ARBA00022723"/>
    </source>
</evidence>
<keyword evidence="2 8" id="KW-0349">Heme</keyword>
<evidence type="ECO:0000256" key="9">
    <source>
        <dbReference type="PROSITE-ProRule" id="PRU00708"/>
    </source>
</evidence>
<comment type="cofactor">
    <cofactor evidence="8">
        <name>heme</name>
        <dbReference type="ChEBI" id="CHEBI:30413"/>
    </cofactor>
</comment>
<dbReference type="GO" id="GO:0004497">
    <property type="term" value="F:monooxygenase activity"/>
    <property type="evidence" value="ECO:0007669"/>
    <property type="project" value="UniProtKB-KW"/>
</dbReference>
<dbReference type="PANTHER" id="PTHR47955">
    <property type="entry name" value="CYTOCHROME P450 FAMILY 71 PROTEIN"/>
    <property type="match status" value="1"/>
</dbReference>
<evidence type="ECO:0000256" key="5">
    <source>
        <dbReference type="ARBA" id="ARBA00023002"/>
    </source>
</evidence>
<reference evidence="11 12" key="1">
    <citation type="submission" date="2020-08" db="EMBL/GenBank/DDBJ databases">
        <title>Plant Genome Project.</title>
        <authorList>
            <person name="Zhang R.-G."/>
        </authorList>
    </citation>
    <scope>NUCLEOTIDE SEQUENCE [LARGE SCALE GENOMIC DNA]</scope>
    <source>
        <tissue evidence="11">Rhizome</tissue>
    </source>
</reference>
<dbReference type="EMBL" id="JACMSC010000019">
    <property type="protein sequence ID" value="KAG6474528.1"/>
    <property type="molecule type" value="Genomic_DNA"/>
</dbReference>
<dbReference type="AlphaFoldDB" id="A0A8J5EV12"/>
<feature type="repeat" description="PPR" evidence="9">
    <location>
        <begin position="214"/>
        <end position="249"/>
    </location>
</feature>
<keyword evidence="7" id="KW-0503">Monooxygenase</keyword>
<dbReference type="InterPro" id="IPR017972">
    <property type="entry name" value="Cyt_P450_CS"/>
</dbReference>
<dbReference type="SUPFAM" id="SSF48264">
    <property type="entry name" value="Cytochrome P450"/>
    <property type="match status" value="1"/>
</dbReference>
<dbReference type="Pfam" id="PF00067">
    <property type="entry name" value="p450"/>
    <property type="match status" value="1"/>
</dbReference>
<keyword evidence="10" id="KW-0472">Membrane</keyword>